<dbReference type="InterPro" id="IPR010179">
    <property type="entry name" value="CRISPR-assoc_prot_Cse3"/>
</dbReference>
<reference evidence="1 2" key="1">
    <citation type="submission" date="2023-05" db="EMBL/GenBank/DDBJ databases">
        <title>Corynebacterium suedekumii sp. nov. and Corynebacterium breve sp. nov. isolated from raw cow's milk.</title>
        <authorList>
            <person name="Baer M.K."/>
            <person name="Mehl L."/>
            <person name="Hellmuth R."/>
            <person name="Marke G."/>
            <person name="Lipski A."/>
        </authorList>
    </citation>
    <scope>NUCLEOTIDE SEQUENCE [LARGE SCALE GENOMIC DNA]</scope>
    <source>
        <strain evidence="1 2">R4</strain>
    </source>
</reference>
<dbReference type="Gene3D" id="3.30.70.1210">
    <property type="entry name" value="Crispr-associated protein, domain 2"/>
    <property type="match status" value="1"/>
</dbReference>
<proteinExistence type="predicted"/>
<accession>A0ABY8VF33</accession>
<name>A0ABY8VF33_9CORY</name>
<protein>
    <submittedName>
        <fullName evidence="1">Type I-E CRISPR-associated protein Cas6/Cse3/CasE</fullName>
    </submittedName>
</protein>
<dbReference type="CDD" id="cd09727">
    <property type="entry name" value="Cas6_I-E"/>
    <property type="match status" value="1"/>
</dbReference>
<dbReference type="RefSeq" id="WP_284825019.1">
    <property type="nucleotide sequence ID" value="NZ_CP126969.1"/>
</dbReference>
<keyword evidence="2" id="KW-1185">Reference proteome</keyword>
<dbReference type="Pfam" id="PF08798">
    <property type="entry name" value="CRISPR_assoc"/>
    <property type="match status" value="1"/>
</dbReference>
<dbReference type="NCBIfam" id="TIGR01907">
    <property type="entry name" value="casE_Cse3"/>
    <property type="match status" value="1"/>
</dbReference>
<dbReference type="Proteomes" id="UP001225598">
    <property type="component" value="Chromosome"/>
</dbReference>
<dbReference type="SMART" id="SM01101">
    <property type="entry name" value="CRISPR_assoc"/>
    <property type="match status" value="1"/>
</dbReference>
<dbReference type="SUPFAM" id="SSF117987">
    <property type="entry name" value="CRISPR-associated protein"/>
    <property type="match status" value="2"/>
</dbReference>
<sequence>MYFSRMILNPRRRKTKAFLANPEMLHAAVESTYHTPVGTERRTLWRVDKVSDELHLYVASPEVPSFELIQEQAGWSQQVTWQCRDYSILLDRLMAGQRYSFRLTANPTRTVTDANGKKRRKAEVGVNNQRRWLLQRQEQLGAIFPEVDGEAAVNVVESRNLVFPKKGRKVTVVAVTYQGVLEVTDPEQLRKTLTTGIGKARAYGCGLLTLAPITGAQ</sequence>
<evidence type="ECO:0000313" key="2">
    <source>
        <dbReference type="Proteomes" id="UP001225598"/>
    </source>
</evidence>
<dbReference type="EMBL" id="CP126969">
    <property type="protein sequence ID" value="WIM67717.1"/>
    <property type="molecule type" value="Genomic_DNA"/>
</dbReference>
<dbReference type="Gene3D" id="3.30.70.1200">
    <property type="entry name" value="Crispr-associated protein, domain 1"/>
    <property type="match status" value="1"/>
</dbReference>
<evidence type="ECO:0000313" key="1">
    <source>
        <dbReference type="EMBL" id="WIM67717.1"/>
    </source>
</evidence>
<gene>
    <name evidence="1" type="primary">cas6e</name>
    <name evidence="1" type="ORF">QP027_11670</name>
</gene>
<organism evidence="1 2">
    <name type="scientific">Corynebacterium breve</name>
    <dbReference type="NCBI Taxonomy" id="3049799"/>
    <lineage>
        <taxon>Bacteria</taxon>
        <taxon>Bacillati</taxon>
        <taxon>Actinomycetota</taxon>
        <taxon>Actinomycetes</taxon>
        <taxon>Mycobacteriales</taxon>
        <taxon>Corynebacteriaceae</taxon>
        <taxon>Corynebacterium</taxon>
    </lineage>
</organism>